<feature type="transmembrane region" description="Helical" evidence="1">
    <location>
        <begin position="371"/>
        <end position="392"/>
    </location>
</feature>
<gene>
    <name evidence="2" type="ORF">CARN2_1009</name>
</gene>
<sequence length="474" mass="51660">MRFRSRFVFPGVALVLWGLSPLAPFARAATLSCQVEPAQPILGQPVRWQLRATDSPQTLPTWTAANFGPDWLLHAQSTSSLGDGKGHSTQVAEVTLYPMRSGELALPALELAGSRCAVQAVQVASHAPGEQPLYLATHINPAQPMVGEPVRIELDVDSAGALSWDPIAAEAADASLHSLPTLATAVEVEGGSVPVERHAWSLLPWRAGETHVHFPKIAARRFGQLLIYPPQSLELRVRPLPAYWPANLPVGRPQIALQPAPQSLRIGQAAVLRFLIRAPGLTARMLGQILDRQATPEGLRFHAPRIHQVLGPSGEGDGRWQVDWPLRAISRGLIRYPVLHTPYMDPQLAAPQLAQASWGRVQVTDPRPRNLLVGLMGATALLAGLALARFAYCALCQGRKRLKWARLAQNQDVEGLNQLWEQSRGRYPSHAGQAHTLRAWLEQQAETVPGIAKELNALLARAEAQRYGPSLTVL</sequence>
<organism evidence="2">
    <name type="scientific">mine drainage metagenome</name>
    <dbReference type="NCBI Taxonomy" id="410659"/>
    <lineage>
        <taxon>unclassified sequences</taxon>
        <taxon>metagenomes</taxon>
        <taxon>ecological metagenomes</taxon>
    </lineage>
</organism>
<proteinExistence type="predicted"/>
<protein>
    <recommendedName>
        <fullName evidence="3">Protein BatD</fullName>
    </recommendedName>
</protein>
<keyword evidence="1" id="KW-0812">Transmembrane</keyword>
<accession>E6PM68</accession>
<evidence type="ECO:0000313" key="2">
    <source>
        <dbReference type="EMBL" id="CBH96020.1"/>
    </source>
</evidence>
<comment type="caution">
    <text evidence="2">The sequence shown here is derived from an EMBL/GenBank/DDBJ whole genome shotgun (WGS) entry which is preliminary data.</text>
</comment>
<reference evidence="2" key="1">
    <citation type="submission" date="2009-10" db="EMBL/GenBank/DDBJ databases">
        <title>Diversity of trophic interactions inside an arsenic-rich microbial ecosystem.</title>
        <authorList>
            <person name="Bertin P.N."/>
            <person name="Heinrich-Salmeron A."/>
            <person name="Pelletier E."/>
            <person name="Goulhen-Chollet F."/>
            <person name="Arsene-Ploetze F."/>
            <person name="Gallien S."/>
            <person name="Calteau A."/>
            <person name="Vallenet D."/>
            <person name="Casiot C."/>
            <person name="Chane-Woon-Ming B."/>
            <person name="Giloteaux L."/>
            <person name="Barakat M."/>
            <person name="Bonnefoy V."/>
            <person name="Bruneel O."/>
            <person name="Chandler M."/>
            <person name="Cleiss J."/>
            <person name="Duran R."/>
            <person name="Elbaz-Poulichet F."/>
            <person name="Fonknechten N."/>
            <person name="Lauga B."/>
            <person name="Mornico D."/>
            <person name="Ortet P."/>
            <person name="Schaeffer C."/>
            <person name="Siguier P."/>
            <person name="Alexander Thil Smith A."/>
            <person name="Van Dorsselaer A."/>
            <person name="Weissenbach J."/>
            <person name="Medigue C."/>
            <person name="Le Paslier D."/>
        </authorList>
    </citation>
    <scope>NUCLEOTIDE SEQUENCE</scope>
</reference>
<evidence type="ECO:0008006" key="3">
    <source>
        <dbReference type="Google" id="ProtNLM"/>
    </source>
</evidence>
<keyword evidence="1" id="KW-1133">Transmembrane helix</keyword>
<dbReference type="AlphaFoldDB" id="E6PM68"/>
<keyword evidence="1" id="KW-0472">Membrane</keyword>
<evidence type="ECO:0000256" key="1">
    <source>
        <dbReference type="SAM" id="Phobius"/>
    </source>
</evidence>
<name>E6PM68_9ZZZZ</name>
<dbReference type="EMBL" id="CABM01000017">
    <property type="protein sequence ID" value="CBH96020.1"/>
    <property type="molecule type" value="Genomic_DNA"/>
</dbReference>